<evidence type="ECO:0000313" key="6">
    <source>
        <dbReference type="Proteomes" id="UP000184356"/>
    </source>
</evidence>
<evidence type="ECO:0008006" key="7">
    <source>
        <dbReference type="Google" id="ProtNLM"/>
    </source>
</evidence>
<feature type="region of interest" description="Disordered" evidence="4">
    <location>
        <begin position="157"/>
        <end position="210"/>
    </location>
</feature>
<name>A0A1L9TJZ3_9EURO</name>
<dbReference type="RefSeq" id="XP_040703541.1">
    <property type="nucleotide sequence ID" value="XM_040849345.1"/>
</dbReference>
<feature type="region of interest" description="Disordered" evidence="4">
    <location>
        <begin position="398"/>
        <end position="423"/>
    </location>
</feature>
<dbReference type="GO" id="GO:0006606">
    <property type="term" value="P:protein import into nucleus"/>
    <property type="evidence" value="ECO:0007669"/>
    <property type="project" value="TreeGrafter"/>
</dbReference>
<dbReference type="VEuPathDB" id="FungiDB:ASPSYDRAFT_57278"/>
<dbReference type="SUPFAM" id="SSF55724">
    <property type="entry name" value="Mog1p/PsbP-like"/>
    <property type="match status" value="1"/>
</dbReference>
<gene>
    <name evidence="5" type="ORF">ASPSYDRAFT_57278</name>
</gene>
<feature type="compositionally biased region" description="Basic residues" evidence="4">
    <location>
        <begin position="398"/>
        <end position="411"/>
    </location>
</feature>
<evidence type="ECO:0000256" key="2">
    <source>
        <dbReference type="ARBA" id="ARBA00022448"/>
    </source>
</evidence>
<dbReference type="Pfam" id="PF04603">
    <property type="entry name" value="Mog1"/>
    <property type="match status" value="1"/>
</dbReference>
<dbReference type="GO" id="GO:0005634">
    <property type="term" value="C:nucleus"/>
    <property type="evidence" value="ECO:0007669"/>
    <property type="project" value="TreeGrafter"/>
</dbReference>
<sequence>MISSSTSTSNWDFTPVIDLLQSPSCQAGNQSTRESPTDCPVSSVASHKVVNDVGKLGTQEQLLNDASVDSPKLGDFGSLWELLGTPSTSTASKGNTPGNEIGESPKQSFLRKQPTVILKRPSAPGTSVETPVSTSKTSAKRAPVLNFTDTYDLRPCLHGGTAGVESSTTARRRSQRNITHNEATLSESNAEGESDSSPSVFDTPLSRPRNIPMIPPQVGVSEARAGSFETPPSSFDELNEVLPPNPLKYPPIAGVPRLQPLAYKTAADQRVGLLTKLLKDFPDYAEHLVEAGRSKKSKKHDISFRPVHVFVDMSNIMVGFHDTMKISRNIPVQTRIRRLPLSYQNFSLILERGRPAAKRVLVGSDRIAAISESEQLGYEANILNRVQKTKQLTSRQLKFRKNPKVTPHHGGHSSETNDGPGERWVEQGVDEILHLKILESLLDTDEPATIVLATGDAAEAEFSGGFMRMVERALQRGWKVELWRDHRLQVFFSHTSLQASIFLPHLTMATFKSQDLYGGAIKAIIPETWLDASNLRQIPDHQELFLSRVTLSNLIFEINERVSQGTALSALQSTPNQEILEILGPNPEATPETVDKAAALYHLHDIRDDDGDILRIVTPPHHVSIQKIPGARAYKGVAQMTSPTARSGVAPSIGGAPAGSSTDGGLESSVSVHYLLVRLEEQESDVLVFFNVPHKEFNEKGDPRGLSEEEELASGLIDELAKKLEVTDWGLFGG</sequence>
<feature type="compositionally biased region" description="Polar residues" evidence="4">
    <location>
        <begin position="85"/>
        <end position="98"/>
    </location>
</feature>
<reference evidence="6" key="1">
    <citation type="journal article" date="2017" name="Genome Biol.">
        <title>Comparative genomics reveals high biological diversity and specific adaptations in the industrially and medically important fungal genus Aspergillus.</title>
        <authorList>
            <person name="de Vries R.P."/>
            <person name="Riley R."/>
            <person name="Wiebenga A."/>
            <person name="Aguilar-Osorio G."/>
            <person name="Amillis S."/>
            <person name="Uchima C.A."/>
            <person name="Anderluh G."/>
            <person name="Asadollahi M."/>
            <person name="Askin M."/>
            <person name="Barry K."/>
            <person name="Battaglia E."/>
            <person name="Bayram O."/>
            <person name="Benocci T."/>
            <person name="Braus-Stromeyer S.A."/>
            <person name="Caldana C."/>
            <person name="Canovas D."/>
            <person name="Cerqueira G.C."/>
            <person name="Chen F."/>
            <person name="Chen W."/>
            <person name="Choi C."/>
            <person name="Clum A."/>
            <person name="Dos Santos R.A."/>
            <person name="Damasio A.R."/>
            <person name="Diallinas G."/>
            <person name="Emri T."/>
            <person name="Fekete E."/>
            <person name="Flipphi M."/>
            <person name="Freyberg S."/>
            <person name="Gallo A."/>
            <person name="Gournas C."/>
            <person name="Habgood R."/>
            <person name="Hainaut M."/>
            <person name="Harispe M.L."/>
            <person name="Henrissat B."/>
            <person name="Hilden K.S."/>
            <person name="Hope R."/>
            <person name="Hossain A."/>
            <person name="Karabika E."/>
            <person name="Karaffa L."/>
            <person name="Karanyi Z."/>
            <person name="Krasevec N."/>
            <person name="Kuo A."/>
            <person name="Kusch H."/>
            <person name="LaButti K."/>
            <person name="Lagendijk E.L."/>
            <person name="Lapidus A."/>
            <person name="Levasseur A."/>
            <person name="Lindquist E."/>
            <person name="Lipzen A."/>
            <person name="Logrieco A.F."/>
            <person name="MacCabe A."/>
            <person name="Maekelae M.R."/>
            <person name="Malavazi I."/>
            <person name="Melin P."/>
            <person name="Meyer V."/>
            <person name="Mielnichuk N."/>
            <person name="Miskei M."/>
            <person name="Molnar A.P."/>
            <person name="Mule G."/>
            <person name="Ngan C.Y."/>
            <person name="Orejas M."/>
            <person name="Orosz E."/>
            <person name="Ouedraogo J.P."/>
            <person name="Overkamp K.M."/>
            <person name="Park H.-S."/>
            <person name="Perrone G."/>
            <person name="Piumi F."/>
            <person name="Punt P.J."/>
            <person name="Ram A.F."/>
            <person name="Ramon A."/>
            <person name="Rauscher S."/>
            <person name="Record E."/>
            <person name="Riano-Pachon D.M."/>
            <person name="Robert V."/>
            <person name="Roehrig J."/>
            <person name="Ruller R."/>
            <person name="Salamov A."/>
            <person name="Salih N.S."/>
            <person name="Samson R.A."/>
            <person name="Sandor E."/>
            <person name="Sanguinetti M."/>
            <person name="Schuetze T."/>
            <person name="Sepcic K."/>
            <person name="Shelest E."/>
            <person name="Sherlock G."/>
            <person name="Sophianopoulou V."/>
            <person name="Squina F.M."/>
            <person name="Sun H."/>
            <person name="Susca A."/>
            <person name="Todd R.B."/>
            <person name="Tsang A."/>
            <person name="Unkles S.E."/>
            <person name="van de Wiele N."/>
            <person name="van Rossen-Uffink D."/>
            <person name="Oliveira J.V."/>
            <person name="Vesth T.C."/>
            <person name="Visser J."/>
            <person name="Yu J.-H."/>
            <person name="Zhou M."/>
            <person name="Andersen M.R."/>
            <person name="Archer D.B."/>
            <person name="Baker S.E."/>
            <person name="Benoit I."/>
            <person name="Brakhage A.A."/>
            <person name="Braus G.H."/>
            <person name="Fischer R."/>
            <person name="Frisvad J.C."/>
            <person name="Goldman G.H."/>
            <person name="Houbraken J."/>
            <person name="Oakley B."/>
            <person name="Pocsi I."/>
            <person name="Scazzocchio C."/>
            <person name="Seiboth B."/>
            <person name="vanKuyk P.A."/>
            <person name="Wortman J."/>
            <person name="Dyer P.S."/>
            <person name="Grigoriev I.V."/>
        </authorList>
    </citation>
    <scope>NUCLEOTIDE SEQUENCE [LARGE SCALE GENOMIC DNA]</scope>
    <source>
        <strain evidence="6">CBS 593.65</strain>
    </source>
</reference>
<protein>
    <recommendedName>
        <fullName evidence="7">NYN domain-containing protein</fullName>
    </recommendedName>
</protein>
<feature type="compositionally biased region" description="Polar residues" evidence="4">
    <location>
        <begin position="124"/>
        <end position="137"/>
    </location>
</feature>
<keyword evidence="2" id="KW-0813">Transport</keyword>
<feature type="region of interest" description="Disordered" evidence="4">
    <location>
        <begin position="85"/>
        <end position="139"/>
    </location>
</feature>
<dbReference type="CDD" id="cd18724">
    <property type="entry name" value="PIN_LabA-like"/>
    <property type="match status" value="1"/>
</dbReference>
<dbReference type="Proteomes" id="UP000184356">
    <property type="component" value="Unassembled WGS sequence"/>
</dbReference>
<organism evidence="5 6">
    <name type="scientific">Aspergillus sydowii CBS 593.65</name>
    <dbReference type="NCBI Taxonomy" id="1036612"/>
    <lineage>
        <taxon>Eukaryota</taxon>
        <taxon>Fungi</taxon>
        <taxon>Dikarya</taxon>
        <taxon>Ascomycota</taxon>
        <taxon>Pezizomycotina</taxon>
        <taxon>Eurotiomycetes</taxon>
        <taxon>Eurotiomycetidae</taxon>
        <taxon>Eurotiales</taxon>
        <taxon>Aspergillaceae</taxon>
        <taxon>Aspergillus</taxon>
        <taxon>Aspergillus subgen. Nidulantes</taxon>
    </lineage>
</organism>
<comment type="similarity">
    <text evidence="1">Belongs to the MOG1 family.</text>
</comment>
<dbReference type="AlphaFoldDB" id="A0A1L9TJZ3"/>
<dbReference type="GO" id="GO:0031267">
    <property type="term" value="F:small GTPase binding"/>
    <property type="evidence" value="ECO:0007669"/>
    <property type="project" value="TreeGrafter"/>
</dbReference>
<accession>A0A1L9TJZ3</accession>
<evidence type="ECO:0000313" key="5">
    <source>
        <dbReference type="EMBL" id="OJJ59735.1"/>
    </source>
</evidence>
<dbReference type="InterPro" id="IPR016123">
    <property type="entry name" value="Mog1/PsbP_a/b/a-sand"/>
</dbReference>
<keyword evidence="3" id="KW-0653">Protein transport</keyword>
<evidence type="ECO:0000256" key="3">
    <source>
        <dbReference type="ARBA" id="ARBA00022927"/>
    </source>
</evidence>
<dbReference type="EMBL" id="KV878585">
    <property type="protein sequence ID" value="OJJ59735.1"/>
    <property type="molecule type" value="Genomic_DNA"/>
</dbReference>
<dbReference type="STRING" id="1036612.A0A1L9TJZ3"/>
<dbReference type="GO" id="GO:0005085">
    <property type="term" value="F:guanyl-nucleotide exchange factor activity"/>
    <property type="evidence" value="ECO:0007669"/>
    <property type="project" value="TreeGrafter"/>
</dbReference>
<proteinExistence type="inferred from homology"/>
<keyword evidence="6" id="KW-1185">Reference proteome</keyword>
<evidence type="ECO:0000256" key="1">
    <source>
        <dbReference type="ARBA" id="ARBA00010307"/>
    </source>
</evidence>
<dbReference type="OrthoDB" id="5590473at2759"/>
<dbReference type="GeneID" id="63765418"/>
<feature type="compositionally biased region" description="Polar residues" evidence="4">
    <location>
        <begin position="176"/>
        <end position="200"/>
    </location>
</feature>
<evidence type="ECO:0000256" key="4">
    <source>
        <dbReference type="SAM" id="MobiDB-lite"/>
    </source>
</evidence>
<dbReference type="InterPro" id="IPR007681">
    <property type="entry name" value="Mog1"/>
</dbReference>
<dbReference type="Gene3D" id="3.40.1000.10">
    <property type="entry name" value="Mog1/PsbP, alpha/beta/alpha sandwich"/>
    <property type="match status" value="1"/>
</dbReference>
<dbReference type="PANTHER" id="PTHR15837:SF0">
    <property type="entry name" value="RAN GUANINE NUCLEOTIDE RELEASE FACTOR"/>
    <property type="match status" value="1"/>
</dbReference>
<feature type="region of interest" description="Disordered" evidence="4">
    <location>
        <begin position="644"/>
        <end position="665"/>
    </location>
</feature>
<dbReference type="PANTHER" id="PTHR15837">
    <property type="entry name" value="RAN GUANINE NUCLEOTIDE RELEASE FACTOR"/>
    <property type="match status" value="1"/>
</dbReference>